<evidence type="ECO:0000313" key="2">
    <source>
        <dbReference type="Proteomes" id="UP000270499"/>
    </source>
</evidence>
<accession>A0A3M5FSN3</accession>
<protein>
    <submittedName>
        <fullName evidence="1">Uncharacterized protein</fullName>
    </submittedName>
</protein>
<sequence>MNFNDSLFNDVYYYELKWLSCSIKTKCEHVFSIVSIPDEGYLIQVNAEVHSNIFSLLSDAANLKKLILTSGVKKTGENGARFKLRKERASVLSEFLKSLNIKEMLNPKVRNTLEHFDEYLDKANYEVTQSAPQNKLAAYNVVLSHWDAISPRVYPLRKV</sequence>
<gene>
    <name evidence="1" type="ORF">ALP59_200079</name>
</gene>
<dbReference type="EMBL" id="RBSW01000281">
    <property type="protein sequence ID" value="RMS76533.1"/>
    <property type="molecule type" value="Genomic_DNA"/>
</dbReference>
<proteinExistence type="predicted"/>
<evidence type="ECO:0000313" key="1">
    <source>
        <dbReference type="EMBL" id="RMS76533.1"/>
    </source>
</evidence>
<comment type="caution">
    <text evidence="1">The sequence shown here is derived from an EMBL/GenBank/DDBJ whole genome shotgun (WGS) entry which is preliminary data.</text>
</comment>
<name>A0A3M5FSN3_PSESS</name>
<dbReference type="AlphaFoldDB" id="A0A3M5FSN3"/>
<dbReference type="RefSeq" id="WP_183138436.1">
    <property type="nucleotide sequence ID" value="NZ_RBSW01000281.1"/>
</dbReference>
<dbReference type="Proteomes" id="UP000270499">
    <property type="component" value="Unassembled WGS sequence"/>
</dbReference>
<organism evidence="1 2">
    <name type="scientific">Pseudomonas savastanoi</name>
    <name type="common">Pseudomonas syringae pv. savastanoi</name>
    <dbReference type="NCBI Taxonomy" id="29438"/>
    <lineage>
        <taxon>Bacteria</taxon>
        <taxon>Pseudomonadati</taxon>
        <taxon>Pseudomonadota</taxon>
        <taxon>Gammaproteobacteria</taxon>
        <taxon>Pseudomonadales</taxon>
        <taxon>Pseudomonadaceae</taxon>
        <taxon>Pseudomonas</taxon>
    </lineage>
</organism>
<reference evidence="1 2" key="1">
    <citation type="submission" date="2018-08" db="EMBL/GenBank/DDBJ databases">
        <title>Recombination of ecologically and evolutionarily significant loci maintains genetic cohesion in the Pseudomonas syringae species complex.</title>
        <authorList>
            <person name="Dillon M."/>
            <person name="Thakur S."/>
            <person name="Almeida R.N.D."/>
            <person name="Weir B.S."/>
            <person name="Guttman D.S."/>
        </authorList>
    </citation>
    <scope>NUCLEOTIDE SEQUENCE [LARGE SCALE GENOMIC DNA]</scope>
    <source>
        <strain evidence="1 2">ICMP 9421</strain>
    </source>
</reference>